<dbReference type="PROSITE" id="PS50222">
    <property type="entry name" value="EF_HAND_2"/>
    <property type="match status" value="1"/>
</dbReference>
<dbReference type="InterPro" id="IPR011992">
    <property type="entry name" value="EF-hand-dom_pair"/>
</dbReference>
<dbReference type="PANTHER" id="PTHR15726">
    <property type="entry name" value="RAB11-FAMILY INTERACTING PROTEIN"/>
    <property type="match status" value="1"/>
</dbReference>
<dbReference type="InterPro" id="IPR002048">
    <property type="entry name" value="EF_hand_dom"/>
</dbReference>
<name>A0ABM1TS42_LIMPO</name>
<sequence>MASNPDLVNHLRDVFDVCDDENLGYISLEKLKELGYKYFGGNEEDMLQLIHSLDSRGQGIVTFPDFCKGVTTVLLRQSGCNINNGGDESPNNTNLYLPSQVILPGTSNDLSMSQDELTVSQDCLLLGGESVATCSNISGQSPTFENKRISPILVCSDEEERFECYGEGEDPETDINESGIYLESNGSYKPSLSSDSFRSTSSAGSTGSGGRIRHTRNPSQHSTWSRSSLRRASRYKRLFYLCFFVKCVLFSTTCTS</sequence>
<accession>A0ABM1TS42</accession>
<organism evidence="3 4">
    <name type="scientific">Limulus polyphemus</name>
    <name type="common">Atlantic horseshoe crab</name>
    <dbReference type="NCBI Taxonomy" id="6850"/>
    <lineage>
        <taxon>Eukaryota</taxon>
        <taxon>Metazoa</taxon>
        <taxon>Ecdysozoa</taxon>
        <taxon>Arthropoda</taxon>
        <taxon>Chelicerata</taxon>
        <taxon>Merostomata</taxon>
        <taxon>Xiphosura</taxon>
        <taxon>Limulidae</taxon>
        <taxon>Limulus</taxon>
    </lineage>
</organism>
<keyword evidence="3" id="KW-1185">Reference proteome</keyword>
<evidence type="ECO:0000313" key="4">
    <source>
        <dbReference type="RefSeq" id="XP_022258698.1"/>
    </source>
</evidence>
<dbReference type="PANTHER" id="PTHR15726:SF7">
    <property type="entry name" value="NUCLEAR FALLOUT, ISOFORM J"/>
    <property type="match status" value="1"/>
</dbReference>
<feature type="region of interest" description="Disordered" evidence="1">
    <location>
        <begin position="188"/>
        <end position="225"/>
    </location>
</feature>
<dbReference type="InterPro" id="IPR051977">
    <property type="entry name" value="Rab11-interacting_regulator"/>
</dbReference>
<dbReference type="SUPFAM" id="SSF47473">
    <property type="entry name" value="EF-hand"/>
    <property type="match status" value="1"/>
</dbReference>
<protein>
    <submittedName>
        <fullName evidence="4">Uncharacterized protein LOC111089833</fullName>
    </submittedName>
</protein>
<dbReference type="GeneID" id="111089833"/>
<evidence type="ECO:0000256" key="1">
    <source>
        <dbReference type="SAM" id="MobiDB-lite"/>
    </source>
</evidence>
<dbReference type="Proteomes" id="UP000694941">
    <property type="component" value="Unplaced"/>
</dbReference>
<reference evidence="4" key="1">
    <citation type="submission" date="2025-08" db="UniProtKB">
        <authorList>
            <consortium name="RefSeq"/>
        </authorList>
    </citation>
    <scope>IDENTIFICATION</scope>
    <source>
        <tissue evidence="4">Muscle</tissue>
    </source>
</reference>
<proteinExistence type="predicted"/>
<dbReference type="RefSeq" id="XP_022258698.1">
    <property type="nucleotide sequence ID" value="XM_022402990.1"/>
</dbReference>
<feature type="non-terminal residue" evidence="4">
    <location>
        <position position="256"/>
    </location>
</feature>
<evidence type="ECO:0000259" key="2">
    <source>
        <dbReference type="PROSITE" id="PS50222"/>
    </source>
</evidence>
<gene>
    <name evidence="4" type="primary">LOC111089833</name>
</gene>
<feature type="domain" description="EF-hand" evidence="2">
    <location>
        <begin position="41"/>
        <end position="76"/>
    </location>
</feature>
<dbReference type="Gene3D" id="1.10.238.10">
    <property type="entry name" value="EF-hand"/>
    <property type="match status" value="1"/>
</dbReference>
<evidence type="ECO:0000313" key="3">
    <source>
        <dbReference type="Proteomes" id="UP000694941"/>
    </source>
</evidence>
<feature type="compositionally biased region" description="Low complexity" evidence="1">
    <location>
        <begin position="191"/>
        <end position="205"/>
    </location>
</feature>